<dbReference type="InterPro" id="IPR036291">
    <property type="entry name" value="NAD(P)-bd_dom_sf"/>
</dbReference>
<dbReference type="SUPFAM" id="SSF51735">
    <property type="entry name" value="NAD(P)-binding Rossmann-fold domains"/>
    <property type="match status" value="1"/>
</dbReference>
<reference evidence="3" key="1">
    <citation type="journal article" date="2023" name="Mol. Phylogenet. Evol.">
        <title>Genome-scale phylogeny and comparative genomics of the fungal order Sordariales.</title>
        <authorList>
            <person name="Hensen N."/>
            <person name="Bonometti L."/>
            <person name="Westerberg I."/>
            <person name="Brannstrom I.O."/>
            <person name="Guillou S."/>
            <person name="Cros-Aarteil S."/>
            <person name="Calhoun S."/>
            <person name="Haridas S."/>
            <person name="Kuo A."/>
            <person name="Mondo S."/>
            <person name="Pangilinan J."/>
            <person name="Riley R."/>
            <person name="LaButti K."/>
            <person name="Andreopoulos B."/>
            <person name="Lipzen A."/>
            <person name="Chen C."/>
            <person name="Yan M."/>
            <person name="Daum C."/>
            <person name="Ng V."/>
            <person name="Clum A."/>
            <person name="Steindorff A."/>
            <person name="Ohm R.A."/>
            <person name="Martin F."/>
            <person name="Silar P."/>
            <person name="Natvig D.O."/>
            <person name="Lalanne C."/>
            <person name="Gautier V."/>
            <person name="Ament-Velasquez S.L."/>
            <person name="Kruys A."/>
            <person name="Hutchinson M.I."/>
            <person name="Powell A.J."/>
            <person name="Barry K."/>
            <person name="Miller A.N."/>
            <person name="Grigoriev I.V."/>
            <person name="Debuchy R."/>
            <person name="Gladieux P."/>
            <person name="Hiltunen Thoren M."/>
            <person name="Johannesson H."/>
        </authorList>
    </citation>
    <scope>NUCLEOTIDE SEQUENCE</scope>
    <source>
        <strain evidence="3">CBS 731.68</strain>
    </source>
</reference>
<gene>
    <name evidence="3" type="ORF">N657DRAFT_637789</name>
</gene>
<comment type="caution">
    <text evidence="3">The sequence shown here is derived from an EMBL/GenBank/DDBJ whole genome shotgun (WGS) entry which is preliminary data.</text>
</comment>
<reference evidence="3" key="2">
    <citation type="submission" date="2023-05" db="EMBL/GenBank/DDBJ databases">
        <authorList>
            <consortium name="Lawrence Berkeley National Laboratory"/>
            <person name="Steindorff A."/>
            <person name="Hensen N."/>
            <person name="Bonometti L."/>
            <person name="Westerberg I."/>
            <person name="Brannstrom I.O."/>
            <person name="Guillou S."/>
            <person name="Cros-Aarteil S."/>
            <person name="Calhoun S."/>
            <person name="Haridas S."/>
            <person name="Kuo A."/>
            <person name="Mondo S."/>
            <person name="Pangilinan J."/>
            <person name="Riley R."/>
            <person name="Labutti K."/>
            <person name="Andreopoulos B."/>
            <person name="Lipzen A."/>
            <person name="Chen C."/>
            <person name="Yanf M."/>
            <person name="Daum C."/>
            <person name="Ng V."/>
            <person name="Clum A."/>
            <person name="Ohm R."/>
            <person name="Martin F."/>
            <person name="Silar P."/>
            <person name="Natvig D."/>
            <person name="Lalanne C."/>
            <person name="Gautier V."/>
            <person name="Ament-Velasquez S.L."/>
            <person name="Kruys A."/>
            <person name="Hutchinson M.I."/>
            <person name="Powell A.J."/>
            <person name="Barry K."/>
            <person name="Miller A.N."/>
            <person name="Grigoriev I.V."/>
            <person name="Debuchy R."/>
            <person name="Gladieux P."/>
            <person name="Thoren M.H."/>
            <person name="Johannesson H."/>
        </authorList>
    </citation>
    <scope>NUCLEOTIDE SEQUENCE</scope>
    <source>
        <strain evidence="3">CBS 731.68</strain>
    </source>
</reference>
<dbReference type="RefSeq" id="XP_062642527.1">
    <property type="nucleotide sequence ID" value="XM_062791533.1"/>
</dbReference>
<dbReference type="InterPro" id="IPR051609">
    <property type="entry name" value="NmrA/Isoflavone_reductase-like"/>
</dbReference>
<keyword evidence="4" id="KW-1185">Reference proteome</keyword>
<keyword evidence="2" id="KW-0560">Oxidoreductase</keyword>
<dbReference type="Proteomes" id="UP001302602">
    <property type="component" value="Unassembled WGS sequence"/>
</dbReference>
<sequence length="331" mass="36431">MTAPTSILIIGAGELGTAILSSLTSYPNYDPSQTTLAVLRRASTLASPDPNTQSELGRLSSQGIVLEGGDFISSPLDDLISIFKKYDVVIQAAGYGTPKGTLLRVAEAVVKAGVKRFFPWQFGIDYQAVADAGEDDRGGLQGSRGLLGSGHEELFGEMLAVRKLLREQDGTEWTVVSTGLFMSFLFLKGFGAVDLKERVLRGLGDWENKVTVTDVHGIGKVVAELMFNPGDTGGKVVYVAGDTVSYWEVANVIEAVYGGEWKREKWDRKFLRRKLEEQPEDLMVKYQNAFGTGIGVSWDKERTVNHQRGIRLTGLREYVEESRERLLQSTQ</sequence>
<evidence type="ECO:0000256" key="1">
    <source>
        <dbReference type="ARBA" id="ARBA00022857"/>
    </source>
</evidence>
<protein>
    <submittedName>
        <fullName evidence="3">NAD(P)-binding protein</fullName>
    </submittedName>
</protein>
<keyword evidence="1" id="KW-0521">NADP</keyword>
<evidence type="ECO:0000313" key="3">
    <source>
        <dbReference type="EMBL" id="KAK4118754.1"/>
    </source>
</evidence>
<proteinExistence type="predicted"/>
<dbReference type="CDD" id="cd05259">
    <property type="entry name" value="PCBER_SDR_a"/>
    <property type="match status" value="1"/>
</dbReference>
<dbReference type="PANTHER" id="PTHR47706:SF6">
    <property type="entry name" value="NMRA-LIKE FAMILY PROTEIN (AFU_ORTHOLOGUE AFUA_6G00280)"/>
    <property type="match status" value="1"/>
</dbReference>
<dbReference type="InterPro" id="IPR045312">
    <property type="entry name" value="PCBER-like"/>
</dbReference>
<dbReference type="Gene3D" id="3.90.25.10">
    <property type="entry name" value="UDP-galactose 4-epimerase, domain 1"/>
    <property type="match status" value="1"/>
</dbReference>
<accession>A0AAN6TQD1</accession>
<dbReference type="PANTHER" id="PTHR47706">
    <property type="entry name" value="NMRA-LIKE FAMILY PROTEIN"/>
    <property type="match status" value="1"/>
</dbReference>
<dbReference type="Gene3D" id="3.40.50.720">
    <property type="entry name" value="NAD(P)-binding Rossmann-like Domain"/>
    <property type="match status" value="1"/>
</dbReference>
<dbReference type="AlphaFoldDB" id="A0AAN6TQD1"/>
<organism evidence="3 4">
    <name type="scientific">Parathielavia appendiculata</name>
    <dbReference type="NCBI Taxonomy" id="2587402"/>
    <lineage>
        <taxon>Eukaryota</taxon>
        <taxon>Fungi</taxon>
        <taxon>Dikarya</taxon>
        <taxon>Ascomycota</taxon>
        <taxon>Pezizomycotina</taxon>
        <taxon>Sordariomycetes</taxon>
        <taxon>Sordariomycetidae</taxon>
        <taxon>Sordariales</taxon>
        <taxon>Chaetomiaceae</taxon>
        <taxon>Parathielavia</taxon>
    </lineage>
</organism>
<evidence type="ECO:0000256" key="2">
    <source>
        <dbReference type="ARBA" id="ARBA00023002"/>
    </source>
</evidence>
<evidence type="ECO:0000313" key="4">
    <source>
        <dbReference type="Proteomes" id="UP001302602"/>
    </source>
</evidence>
<name>A0AAN6TQD1_9PEZI</name>
<dbReference type="GeneID" id="87828302"/>
<dbReference type="EMBL" id="MU853260">
    <property type="protein sequence ID" value="KAK4118754.1"/>
    <property type="molecule type" value="Genomic_DNA"/>
</dbReference>
<dbReference type="GO" id="GO:0016491">
    <property type="term" value="F:oxidoreductase activity"/>
    <property type="evidence" value="ECO:0007669"/>
    <property type="project" value="UniProtKB-KW"/>
</dbReference>